<keyword evidence="2" id="KW-0378">Hydrolase</keyword>
<evidence type="ECO:0000313" key="5">
    <source>
        <dbReference type="EMBL" id="KAF5390728.1"/>
    </source>
</evidence>
<dbReference type="Pfam" id="PF03403">
    <property type="entry name" value="PAF-AH_p_II"/>
    <property type="match status" value="1"/>
</dbReference>
<keyword evidence="6" id="KW-1185">Reference proteome</keyword>
<sequence>MPFLKNHTGPYSVGTVDLTVPIEKPITVGGAHIPDQDEDGLRLEEVAFTVFYPTDIPKGTTKYRKGLRWLTGCAPGSLQYDLPKLTSYRSLKDEIAGFQKFAGVSSLVTWLILAPFIYVYGQFIKIPIHPDAPLLHPSEPGAKWPLLIFSHGLGGNTSAYSQLCMSIASTGKVVLIIQHRDGTSPVCRTLYKGKNRTMMYVKESEVRWTVEPSDALPLRVDQLAFRQHEIYTAYAAFSKLVCGPKQHHDFGSIHFVRSGRDNTFQETWSNAPIALENICLAGHSFGGCTMFSILSSKPPAHPSGHTYPRLPVRDTLIYDPWLEPLPSPGPTPFTERVADDNATLVDAQLNETLSHNGDSQALTSTPRLLVMNSEAFSLWRTHFERLKGVVTSWKSDAALVSLGSFGVDYFRTAAKYLAVKSAHTSFSDYHVFPLTGDKPSMRLLEIISKVSISFLDGRKDDWSVENSLKSAGAEVLHEIPEKIVIGKRPDGSNRHRWAGEVGQVVVH</sequence>
<dbReference type="InterPro" id="IPR029058">
    <property type="entry name" value="AB_hydrolase_fold"/>
</dbReference>
<proteinExistence type="predicted"/>
<name>A0A8H5ME64_9AGAR</name>
<evidence type="ECO:0000256" key="2">
    <source>
        <dbReference type="ARBA" id="ARBA00022801"/>
    </source>
</evidence>
<dbReference type="SUPFAM" id="SSF53474">
    <property type="entry name" value="alpha/beta-Hydrolases"/>
    <property type="match status" value="1"/>
</dbReference>
<keyword evidence="4" id="KW-0443">Lipid metabolism</keyword>
<evidence type="ECO:0000313" key="6">
    <source>
        <dbReference type="Proteomes" id="UP000518752"/>
    </source>
</evidence>
<organism evidence="5 6">
    <name type="scientific">Collybiopsis confluens</name>
    <dbReference type="NCBI Taxonomy" id="2823264"/>
    <lineage>
        <taxon>Eukaryota</taxon>
        <taxon>Fungi</taxon>
        <taxon>Dikarya</taxon>
        <taxon>Basidiomycota</taxon>
        <taxon>Agaricomycotina</taxon>
        <taxon>Agaricomycetes</taxon>
        <taxon>Agaricomycetidae</taxon>
        <taxon>Agaricales</taxon>
        <taxon>Marasmiineae</taxon>
        <taxon>Omphalotaceae</taxon>
        <taxon>Collybiopsis</taxon>
    </lineage>
</organism>
<evidence type="ECO:0000256" key="3">
    <source>
        <dbReference type="ARBA" id="ARBA00022963"/>
    </source>
</evidence>
<dbReference type="EC" id="3.1.1.47" evidence="1"/>
<evidence type="ECO:0000256" key="1">
    <source>
        <dbReference type="ARBA" id="ARBA00013201"/>
    </source>
</evidence>
<dbReference type="PANTHER" id="PTHR10272">
    <property type="entry name" value="PLATELET-ACTIVATING FACTOR ACETYLHYDROLASE"/>
    <property type="match status" value="1"/>
</dbReference>
<protein>
    <recommendedName>
        <fullName evidence="1">1-alkyl-2-acetylglycerophosphocholine esterase</fullName>
        <ecNumber evidence="1">3.1.1.47</ecNumber>
    </recommendedName>
</protein>
<dbReference type="Gene3D" id="3.40.50.1820">
    <property type="entry name" value="alpha/beta hydrolase"/>
    <property type="match status" value="1"/>
</dbReference>
<gene>
    <name evidence="5" type="ORF">D9757_002652</name>
</gene>
<dbReference type="PANTHER" id="PTHR10272:SF0">
    <property type="entry name" value="PLATELET-ACTIVATING FACTOR ACETYLHYDROLASE"/>
    <property type="match status" value="1"/>
</dbReference>
<dbReference type="GO" id="GO:0003847">
    <property type="term" value="F:1-alkyl-2-acetylglycerophosphocholine esterase activity"/>
    <property type="evidence" value="ECO:0007669"/>
    <property type="project" value="UniProtKB-EC"/>
</dbReference>
<dbReference type="AlphaFoldDB" id="A0A8H5ME64"/>
<dbReference type="EMBL" id="JAACJN010000014">
    <property type="protein sequence ID" value="KAF5390728.1"/>
    <property type="molecule type" value="Genomic_DNA"/>
</dbReference>
<keyword evidence="3" id="KW-0442">Lipid degradation</keyword>
<evidence type="ECO:0000256" key="4">
    <source>
        <dbReference type="ARBA" id="ARBA00023098"/>
    </source>
</evidence>
<reference evidence="5 6" key="1">
    <citation type="journal article" date="2020" name="ISME J.">
        <title>Uncovering the hidden diversity of litter-decomposition mechanisms in mushroom-forming fungi.</title>
        <authorList>
            <person name="Floudas D."/>
            <person name="Bentzer J."/>
            <person name="Ahren D."/>
            <person name="Johansson T."/>
            <person name="Persson P."/>
            <person name="Tunlid A."/>
        </authorList>
    </citation>
    <scope>NUCLEOTIDE SEQUENCE [LARGE SCALE GENOMIC DNA]</scope>
    <source>
        <strain evidence="5 6">CBS 406.79</strain>
    </source>
</reference>
<comment type="caution">
    <text evidence="5">The sequence shown here is derived from an EMBL/GenBank/DDBJ whole genome shotgun (WGS) entry which is preliminary data.</text>
</comment>
<accession>A0A8H5ME64</accession>
<dbReference type="Proteomes" id="UP000518752">
    <property type="component" value="Unassembled WGS sequence"/>
</dbReference>
<dbReference type="GO" id="GO:0016042">
    <property type="term" value="P:lipid catabolic process"/>
    <property type="evidence" value="ECO:0007669"/>
    <property type="project" value="UniProtKB-KW"/>
</dbReference>
<dbReference type="OrthoDB" id="2363873at2759"/>